<reference evidence="1" key="1">
    <citation type="submission" date="2018-05" db="EMBL/GenBank/DDBJ databases">
        <authorList>
            <person name="Lanie J.A."/>
            <person name="Ng W.-L."/>
            <person name="Kazmierczak K.M."/>
            <person name="Andrzejewski T.M."/>
            <person name="Davidsen T.M."/>
            <person name="Wayne K.J."/>
            <person name="Tettelin H."/>
            <person name="Glass J.I."/>
            <person name="Rusch D."/>
            <person name="Podicherti R."/>
            <person name="Tsui H.-C.T."/>
            <person name="Winkler M.E."/>
        </authorList>
    </citation>
    <scope>NUCLEOTIDE SEQUENCE</scope>
</reference>
<accession>A0A382P210</accession>
<gene>
    <name evidence="1" type="ORF">METZ01_LOCUS319642</name>
</gene>
<sequence>MIISLVHLHYPNMVSGLFDRLGYHEYGTRKIIILQQYFSD</sequence>
<dbReference type="AlphaFoldDB" id="A0A382P210"/>
<protein>
    <submittedName>
        <fullName evidence="1">Uncharacterized protein</fullName>
    </submittedName>
</protein>
<organism evidence="1">
    <name type="scientific">marine metagenome</name>
    <dbReference type="NCBI Taxonomy" id="408172"/>
    <lineage>
        <taxon>unclassified sequences</taxon>
        <taxon>metagenomes</taxon>
        <taxon>ecological metagenomes</taxon>
    </lineage>
</organism>
<evidence type="ECO:0000313" key="1">
    <source>
        <dbReference type="EMBL" id="SVC66788.1"/>
    </source>
</evidence>
<proteinExistence type="predicted"/>
<dbReference type="EMBL" id="UINC01103973">
    <property type="protein sequence ID" value="SVC66788.1"/>
    <property type="molecule type" value="Genomic_DNA"/>
</dbReference>
<name>A0A382P210_9ZZZZ</name>